<protein>
    <recommendedName>
        <fullName evidence="2">Methyl-accepting transducer domain-containing protein</fullName>
    </recommendedName>
</protein>
<feature type="domain" description="Methyl-accepting transducer" evidence="2">
    <location>
        <begin position="45"/>
        <end position="104"/>
    </location>
</feature>
<gene>
    <name evidence="3" type="ORF">A6X21_16090</name>
</gene>
<organism evidence="3 4">
    <name type="scientific">Planctopirus hydrillae</name>
    <dbReference type="NCBI Taxonomy" id="1841610"/>
    <lineage>
        <taxon>Bacteria</taxon>
        <taxon>Pseudomonadati</taxon>
        <taxon>Planctomycetota</taxon>
        <taxon>Planctomycetia</taxon>
        <taxon>Planctomycetales</taxon>
        <taxon>Planctomycetaceae</taxon>
        <taxon>Planctopirus</taxon>
    </lineage>
</organism>
<dbReference type="Proteomes" id="UP000094828">
    <property type="component" value="Unassembled WGS sequence"/>
</dbReference>
<comment type="caution">
    <text evidence="3">The sequence shown here is derived from an EMBL/GenBank/DDBJ whole genome shotgun (WGS) entry which is preliminary data.</text>
</comment>
<name>A0A1C3ET08_9PLAN</name>
<dbReference type="AlphaFoldDB" id="A0A1C3ET08"/>
<proteinExistence type="predicted"/>
<dbReference type="EMBL" id="LYDR01000027">
    <property type="protein sequence ID" value="ODA36329.1"/>
    <property type="molecule type" value="Genomic_DNA"/>
</dbReference>
<dbReference type="SUPFAM" id="SSF58104">
    <property type="entry name" value="Methyl-accepting chemotaxis protein (MCP) signaling domain"/>
    <property type="match status" value="1"/>
</dbReference>
<dbReference type="PROSITE" id="PS50111">
    <property type="entry name" value="CHEMOTAXIS_TRANSDUC_2"/>
    <property type="match status" value="1"/>
</dbReference>
<evidence type="ECO:0000256" key="1">
    <source>
        <dbReference type="PROSITE-ProRule" id="PRU00284"/>
    </source>
</evidence>
<dbReference type="Gene3D" id="3.30.450.20">
    <property type="entry name" value="PAS domain"/>
    <property type="match status" value="1"/>
</dbReference>
<dbReference type="OrthoDB" id="9814866at2"/>
<keyword evidence="1" id="KW-0807">Transducer</keyword>
<reference evidence="3 4" key="1">
    <citation type="submission" date="2016-05" db="EMBL/GenBank/DDBJ databases">
        <title>Genomic and physiological characterization of Planctopirus sp. isolated from fresh water lake.</title>
        <authorList>
            <person name="Subhash Y."/>
            <person name="Ramana C."/>
        </authorList>
    </citation>
    <scope>NUCLEOTIDE SEQUENCE [LARGE SCALE GENOMIC DNA]</scope>
    <source>
        <strain evidence="3 4">JC280</strain>
    </source>
</reference>
<dbReference type="GO" id="GO:0016020">
    <property type="term" value="C:membrane"/>
    <property type="evidence" value="ECO:0007669"/>
    <property type="project" value="InterPro"/>
</dbReference>
<dbReference type="Gene3D" id="1.10.287.950">
    <property type="entry name" value="Methyl-accepting chemotaxis protein"/>
    <property type="match status" value="1"/>
</dbReference>
<dbReference type="GO" id="GO:0007165">
    <property type="term" value="P:signal transduction"/>
    <property type="evidence" value="ECO:0007669"/>
    <property type="project" value="UniProtKB-KW"/>
</dbReference>
<dbReference type="Pfam" id="PF00015">
    <property type="entry name" value="MCPsignal"/>
    <property type="match status" value="1"/>
</dbReference>
<accession>A0A1C3ET08</accession>
<dbReference type="STRING" id="1841610.A6X21_16090"/>
<keyword evidence="4" id="KW-1185">Reference proteome</keyword>
<evidence type="ECO:0000313" key="4">
    <source>
        <dbReference type="Proteomes" id="UP000094828"/>
    </source>
</evidence>
<dbReference type="InterPro" id="IPR004089">
    <property type="entry name" value="MCPsignal_dom"/>
</dbReference>
<evidence type="ECO:0000259" key="2">
    <source>
        <dbReference type="PROSITE" id="PS50111"/>
    </source>
</evidence>
<evidence type="ECO:0000313" key="3">
    <source>
        <dbReference type="EMBL" id="ODA36329.1"/>
    </source>
</evidence>
<sequence length="377" mass="41549">MYTSLASSTQFQTTTLENLSGDSPANEISSPSRIAELAQEILGHLGNASQEIATLNDETRFLSINARIEAARAGGRIGAAFGVVAQAIQDLSGKTTTVARTLSERTGAALSELARISTCLGTKMQGEKLTSIADHIIDVIDRNLYERTCDCRWWAADESLVNAFGQSSQQGFTHASRRLGVILDSYTVYIDLVLCDLSGQVVAHGRPAQFCSQGMICRQSPWFRRAIETRDATEFAFESVHHSHLVSNRKVLVYAGVVREDGQLNGKPLGVLGALFDWESLGQKLVEDLPLDHDEMQRTRCLLIDQNDMILADSKRQSVGEPLNLLAGREFLSRSRGFQEFIIDGERTLLAFSTSRGFETYATGWKCVIMHRLDDLA</sequence>
<dbReference type="RefSeq" id="WP_068845625.1">
    <property type="nucleotide sequence ID" value="NZ_LYDR01000027.1"/>
</dbReference>